<keyword evidence="7 13" id="KW-1133">Transmembrane helix</keyword>
<evidence type="ECO:0000256" key="5">
    <source>
        <dbReference type="ARBA" id="ARBA00022882"/>
    </source>
</evidence>
<dbReference type="InterPro" id="IPR040445">
    <property type="entry name" value="Kir_TM"/>
</dbReference>
<dbReference type="InterPro" id="IPR014756">
    <property type="entry name" value="Ig_E-set"/>
</dbReference>
<keyword evidence="4 11" id="KW-0812">Transmembrane</keyword>
<keyword evidence="3 11" id="KW-0633">Potassium transport</keyword>
<dbReference type="SUPFAM" id="SSF81296">
    <property type="entry name" value="E set domains"/>
    <property type="match status" value="2"/>
</dbReference>
<feature type="transmembrane region" description="Helical" evidence="13">
    <location>
        <begin position="85"/>
        <end position="104"/>
    </location>
</feature>
<accession>A0A9W7BP10</accession>
<feature type="domain" description="Potassium channel inwardly rectifying transmembrane" evidence="14">
    <location>
        <begin position="87"/>
        <end position="187"/>
    </location>
</feature>
<organism evidence="16 17">
    <name type="scientific">Triparma verrucosa</name>
    <dbReference type="NCBI Taxonomy" id="1606542"/>
    <lineage>
        <taxon>Eukaryota</taxon>
        <taxon>Sar</taxon>
        <taxon>Stramenopiles</taxon>
        <taxon>Ochrophyta</taxon>
        <taxon>Bolidophyceae</taxon>
        <taxon>Parmales</taxon>
        <taxon>Triparmaceae</taxon>
        <taxon>Triparma</taxon>
    </lineage>
</organism>
<keyword evidence="2 11" id="KW-0813">Transport</keyword>
<dbReference type="GO" id="GO:0034702">
    <property type="term" value="C:monoatomic ion channel complex"/>
    <property type="evidence" value="ECO:0007669"/>
    <property type="project" value="UniProtKB-KW"/>
</dbReference>
<evidence type="ECO:0000259" key="15">
    <source>
        <dbReference type="Pfam" id="PF17655"/>
    </source>
</evidence>
<evidence type="ECO:0000259" key="14">
    <source>
        <dbReference type="Pfam" id="PF01007"/>
    </source>
</evidence>
<dbReference type="AlphaFoldDB" id="A0A9W7BP10"/>
<evidence type="ECO:0000256" key="2">
    <source>
        <dbReference type="ARBA" id="ARBA00022448"/>
    </source>
</evidence>
<keyword evidence="9 13" id="KW-0472">Membrane</keyword>
<keyword evidence="10 11" id="KW-0407">Ion channel</keyword>
<dbReference type="GO" id="GO:0005242">
    <property type="term" value="F:inward rectifier potassium channel activity"/>
    <property type="evidence" value="ECO:0007669"/>
    <property type="project" value="InterPro"/>
</dbReference>
<evidence type="ECO:0000256" key="7">
    <source>
        <dbReference type="ARBA" id="ARBA00022989"/>
    </source>
</evidence>
<dbReference type="SUPFAM" id="SSF81324">
    <property type="entry name" value="Voltage-gated potassium channels"/>
    <property type="match status" value="1"/>
</dbReference>
<dbReference type="PANTHER" id="PTHR11767">
    <property type="entry name" value="INWARD RECTIFIER POTASSIUM CHANNEL"/>
    <property type="match status" value="1"/>
</dbReference>
<feature type="domain" description="Inward rectifier potassium channel C-terminal" evidence="15">
    <location>
        <begin position="194"/>
        <end position="293"/>
    </location>
</feature>
<reference evidence="17" key="1">
    <citation type="journal article" date="2023" name="Commun. Biol.">
        <title>Genome analysis of Parmales, the sister group of diatoms, reveals the evolutionary specialization of diatoms from phago-mixotrophs to photoautotrophs.</title>
        <authorList>
            <person name="Ban H."/>
            <person name="Sato S."/>
            <person name="Yoshikawa S."/>
            <person name="Yamada K."/>
            <person name="Nakamura Y."/>
            <person name="Ichinomiya M."/>
            <person name="Sato N."/>
            <person name="Blanc-Mathieu R."/>
            <person name="Endo H."/>
            <person name="Kuwata A."/>
            <person name="Ogata H."/>
        </authorList>
    </citation>
    <scope>NUCLEOTIDE SEQUENCE [LARGE SCALE GENOMIC DNA]</scope>
    <source>
        <strain evidence="17">NIES 3699</strain>
    </source>
</reference>
<dbReference type="EMBL" id="BRXX01000108">
    <property type="protein sequence ID" value="GMH90744.1"/>
    <property type="molecule type" value="Genomic_DNA"/>
</dbReference>
<comment type="similarity">
    <text evidence="11">Belongs to the inward rectifier-type potassium channel (TC 1.A.2.1) family.</text>
</comment>
<dbReference type="Gene3D" id="1.10.287.70">
    <property type="match status" value="1"/>
</dbReference>
<dbReference type="GO" id="GO:1990573">
    <property type="term" value="P:potassium ion import across plasma membrane"/>
    <property type="evidence" value="ECO:0007669"/>
    <property type="project" value="TreeGrafter"/>
</dbReference>
<keyword evidence="8 11" id="KW-0406">Ion transport</keyword>
<dbReference type="InterPro" id="IPR041647">
    <property type="entry name" value="IRK_C"/>
</dbReference>
<comment type="subcellular location">
    <subcellularLocation>
        <location evidence="1 11">Membrane</location>
        <topology evidence="1 11">Multi-pass membrane protein</topology>
    </subcellularLocation>
</comment>
<evidence type="ECO:0000256" key="12">
    <source>
        <dbReference type="SAM" id="MobiDB-lite"/>
    </source>
</evidence>
<evidence type="ECO:0000256" key="13">
    <source>
        <dbReference type="SAM" id="Phobius"/>
    </source>
</evidence>
<evidence type="ECO:0000313" key="17">
    <source>
        <dbReference type="Proteomes" id="UP001165160"/>
    </source>
</evidence>
<feature type="domain" description="Inward rectifier potassium channel C-terminal" evidence="15">
    <location>
        <begin position="383"/>
        <end position="446"/>
    </location>
</feature>
<evidence type="ECO:0000256" key="3">
    <source>
        <dbReference type="ARBA" id="ARBA00022538"/>
    </source>
</evidence>
<keyword evidence="5 11" id="KW-0851">Voltage-gated channel</keyword>
<keyword evidence="6 11" id="KW-0630">Potassium</keyword>
<name>A0A9W7BP10_9STRA</name>
<dbReference type="PANTHER" id="PTHR11767:SF103">
    <property type="entry name" value="POTASSIUM CHANNEL INWARDLY RECTIFYING TRANSMEMBRANE DOMAIN-CONTAINING PROTEIN"/>
    <property type="match status" value="1"/>
</dbReference>
<evidence type="ECO:0000256" key="8">
    <source>
        <dbReference type="ARBA" id="ARBA00023065"/>
    </source>
</evidence>
<evidence type="ECO:0000256" key="9">
    <source>
        <dbReference type="ARBA" id="ARBA00023136"/>
    </source>
</evidence>
<evidence type="ECO:0000256" key="11">
    <source>
        <dbReference type="RuleBase" id="RU003822"/>
    </source>
</evidence>
<evidence type="ECO:0000256" key="4">
    <source>
        <dbReference type="ARBA" id="ARBA00022692"/>
    </source>
</evidence>
<feature type="transmembrane region" description="Helical" evidence="13">
    <location>
        <begin position="162"/>
        <end position="182"/>
    </location>
</feature>
<comment type="caution">
    <text evidence="16">The sequence shown here is derived from an EMBL/GenBank/DDBJ whole genome shotgun (WGS) entry which is preliminary data.</text>
</comment>
<gene>
    <name evidence="16" type="ORF">TrVE_jg5998</name>
</gene>
<dbReference type="GO" id="GO:0005886">
    <property type="term" value="C:plasma membrane"/>
    <property type="evidence" value="ECO:0007669"/>
    <property type="project" value="TreeGrafter"/>
</dbReference>
<dbReference type="PRINTS" id="PR01320">
    <property type="entry name" value="KIRCHANNEL"/>
</dbReference>
<evidence type="ECO:0000256" key="10">
    <source>
        <dbReference type="ARBA" id="ARBA00023303"/>
    </source>
</evidence>
<dbReference type="Gene3D" id="2.60.40.1400">
    <property type="entry name" value="G protein-activated inward rectifier potassium channel 1"/>
    <property type="match status" value="1"/>
</dbReference>
<evidence type="ECO:0000313" key="16">
    <source>
        <dbReference type="EMBL" id="GMH90744.1"/>
    </source>
</evidence>
<dbReference type="GO" id="GO:0034765">
    <property type="term" value="P:regulation of monoatomic ion transmembrane transport"/>
    <property type="evidence" value="ECO:0007669"/>
    <property type="project" value="TreeGrafter"/>
</dbReference>
<protein>
    <submittedName>
        <fullName evidence="16">Uncharacterized protein</fullName>
    </submittedName>
</protein>
<dbReference type="InterPro" id="IPR016449">
    <property type="entry name" value="K_chnl_inward-rec_Kir"/>
</dbReference>
<feature type="compositionally biased region" description="Low complexity" evidence="12">
    <location>
        <begin position="1"/>
        <end position="23"/>
    </location>
</feature>
<dbReference type="InterPro" id="IPR013518">
    <property type="entry name" value="K_chnl_inward-rec_Kir_cyto"/>
</dbReference>
<sequence>MDQVNPRSSSTQASSPPLLSSPSPQTPLPTPPSPLRLCPRNLPFHQSQNILSIKNRKVRRSNVWSLVRGDWFHVFLRLPTKTSTFICVLIWTFMIITFSGVYMISDRLQPDVDCGLTESTELSIPFGSAFAFSLETATTVGYGLPGSSNAFFEGCPELQICIFFQMLFSLFFNAFLFAFFFARLSRAETRGIQVLFSSKAVVRRRGGKWEVVVRCYDCDCQHPLVESHVRFYAVKRNERGGEGQSFERMRTNRPDDDYGAVLFTSLPSSVSHEIDEFSPILPPTLKKRKGAEFMIAGHGLENREADSRAGNRDGLQCLSCGESYGSWENLVRHIKYSRIVEKADAYPKQQGCCRHLDLDIDTSPPAPALSDRASHEEFDSYFRSEGVEILAVLEAIDPLMSGTFQALQSYTIDDISFGGEFTNCIRKGKKSNAFEVDFTKFHSISHSNEIHDDSTRGVV</sequence>
<proteinExistence type="inferred from homology"/>
<evidence type="ECO:0000256" key="6">
    <source>
        <dbReference type="ARBA" id="ARBA00022958"/>
    </source>
</evidence>
<evidence type="ECO:0000256" key="1">
    <source>
        <dbReference type="ARBA" id="ARBA00004141"/>
    </source>
</evidence>
<dbReference type="Proteomes" id="UP001165160">
    <property type="component" value="Unassembled WGS sequence"/>
</dbReference>
<keyword evidence="17" id="KW-1185">Reference proteome</keyword>
<dbReference type="Pfam" id="PF17655">
    <property type="entry name" value="IRK_C"/>
    <property type="match status" value="2"/>
</dbReference>
<feature type="region of interest" description="Disordered" evidence="12">
    <location>
        <begin position="1"/>
        <end position="32"/>
    </location>
</feature>
<dbReference type="Pfam" id="PF01007">
    <property type="entry name" value="IRK"/>
    <property type="match status" value="1"/>
</dbReference>